<dbReference type="OrthoDB" id="298393at2759"/>
<accession>A0A8S1JZ09</accession>
<organism evidence="2 3">
    <name type="scientific">Paramecium sonneborni</name>
    <dbReference type="NCBI Taxonomy" id="65129"/>
    <lineage>
        <taxon>Eukaryota</taxon>
        <taxon>Sar</taxon>
        <taxon>Alveolata</taxon>
        <taxon>Ciliophora</taxon>
        <taxon>Intramacronucleata</taxon>
        <taxon>Oligohymenophorea</taxon>
        <taxon>Peniculida</taxon>
        <taxon>Parameciidae</taxon>
        <taxon>Paramecium</taxon>
    </lineage>
</organism>
<keyword evidence="1" id="KW-1133">Transmembrane helix</keyword>
<name>A0A8S1JZ09_9CILI</name>
<evidence type="ECO:0000313" key="2">
    <source>
        <dbReference type="EMBL" id="CAD8047711.1"/>
    </source>
</evidence>
<sequence length="65" mass="7562">MSQETLMGQMELWTGKLQIYQKVYQTRQKRIYKNCNIMCNAVMGAVGYFIKLVFIPINNIILSAN</sequence>
<dbReference type="EMBL" id="CAJJDN010000002">
    <property type="protein sequence ID" value="CAD8047711.1"/>
    <property type="molecule type" value="Genomic_DNA"/>
</dbReference>
<dbReference type="Proteomes" id="UP000692954">
    <property type="component" value="Unassembled WGS sequence"/>
</dbReference>
<reference evidence="2" key="1">
    <citation type="submission" date="2021-01" db="EMBL/GenBank/DDBJ databases">
        <authorList>
            <consortium name="Genoscope - CEA"/>
            <person name="William W."/>
        </authorList>
    </citation>
    <scope>NUCLEOTIDE SEQUENCE</scope>
</reference>
<keyword evidence="3" id="KW-1185">Reference proteome</keyword>
<evidence type="ECO:0000256" key="1">
    <source>
        <dbReference type="SAM" id="Phobius"/>
    </source>
</evidence>
<feature type="transmembrane region" description="Helical" evidence="1">
    <location>
        <begin position="37"/>
        <end position="57"/>
    </location>
</feature>
<dbReference type="AlphaFoldDB" id="A0A8S1JZ09"/>
<proteinExistence type="predicted"/>
<evidence type="ECO:0000313" key="3">
    <source>
        <dbReference type="Proteomes" id="UP000692954"/>
    </source>
</evidence>
<gene>
    <name evidence="2" type="ORF">PSON_ATCC_30995.1.T0020587</name>
</gene>
<protein>
    <submittedName>
        <fullName evidence="2">Uncharacterized protein</fullName>
    </submittedName>
</protein>
<keyword evidence="1" id="KW-0812">Transmembrane</keyword>
<keyword evidence="1" id="KW-0472">Membrane</keyword>
<comment type="caution">
    <text evidence="2">The sequence shown here is derived from an EMBL/GenBank/DDBJ whole genome shotgun (WGS) entry which is preliminary data.</text>
</comment>